<dbReference type="PROSITE" id="PS50931">
    <property type="entry name" value="HTH_LYSR"/>
    <property type="match status" value="1"/>
</dbReference>
<name>A0AA37IL70_9BURK</name>
<keyword evidence="4" id="KW-0804">Transcription</keyword>
<evidence type="ECO:0000313" key="6">
    <source>
        <dbReference type="EMBL" id="GJH28841.1"/>
    </source>
</evidence>
<dbReference type="Gene3D" id="1.10.10.10">
    <property type="entry name" value="Winged helix-like DNA-binding domain superfamily/Winged helix DNA-binding domain"/>
    <property type="match status" value="1"/>
</dbReference>
<dbReference type="SUPFAM" id="SSF53850">
    <property type="entry name" value="Periplasmic binding protein-like II"/>
    <property type="match status" value="1"/>
</dbReference>
<dbReference type="SUPFAM" id="SSF46785">
    <property type="entry name" value="Winged helix' DNA-binding domain"/>
    <property type="match status" value="1"/>
</dbReference>
<evidence type="ECO:0000259" key="5">
    <source>
        <dbReference type="PROSITE" id="PS50931"/>
    </source>
</evidence>
<dbReference type="GO" id="GO:0003700">
    <property type="term" value="F:DNA-binding transcription factor activity"/>
    <property type="evidence" value="ECO:0007669"/>
    <property type="project" value="InterPro"/>
</dbReference>
<accession>A0AA37IL70</accession>
<dbReference type="InterPro" id="IPR036390">
    <property type="entry name" value="WH_DNA-bd_sf"/>
</dbReference>
<sequence length="316" mass="34818">MSTRKRVAADTEKLPPLNALRYFEAVARLGSFAAAANELHVTHWAVGKQIRLLEDWFGVPLFERRARGVMPTDEGTTLLSDVNSAFARLGSSVGRLRRESITRRIKGLVRVNALASFALCWLIPRLADFQVLYPDIDVRLSTTSRRLRYVADALDIGVRSGPEDAPGLKSSILMPDLRLPACSPKALVSRPLGTVADLRSHTWLHSTSTRTAWSEWTREAGEPAMQGARHLHFDHVFLQLAAAKEGLGVTLASLPLIEREIAAGQLVCPLPGPVWRGPDYTMVVNVNRADDEAVKAFRKWIVTAAKASCRPSVKSI</sequence>
<keyword evidence="2" id="KW-0805">Transcription regulation</keyword>
<evidence type="ECO:0000313" key="7">
    <source>
        <dbReference type="Proteomes" id="UP001055111"/>
    </source>
</evidence>
<evidence type="ECO:0000256" key="2">
    <source>
        <dbReference type="ARBA" id="ARBA00023015"/>
    </source>
</evidence>
<comment type="caution">
    <text evidence="6">The sequence shown here is derived from an EMBL/GenBank/DDBJ whole genome shotgun (WGS) entry which is preliminary data.</text>
</comment>
<comment type="similarity">
    <text evidence="1">Belongs to the LysR transcriptional regulatory family.</text>
</comment>
<dbReference type="RefSeq" id="WP_238215846.1">
    <property type="nucleotide sequence ID" value="NZ_BPUS01000018.1"/>
</dbReference>
<dbReference type="InterPro" id="IPR000847">
    <property type="entry name" value="LysR_HTH_N"/>
</dbReference>
<dbReference type="Proteomes" id="UP001055111">
    <property type="component" value="Unassembled WGS sequence"/>
</dbReference>
<organism evidence="6 7">
    <name type="scientific">Caballeronia novacaledonica</name>
    <dbReference type="NCBI Taxonomy" id="1544861"/>
    <lineage>
        <taxon>Bacteria</taxon>
        <taxon>Pseudomonadati</taxon>
        <taxon>Pseudomonadota</taxon>
        <taxon>Betaproteobacteria</taxon>
        <taxon>Burkholderiales</taxon>
        <taxon>Burkholderiaceae</taxon>
        <taxon>Caballeronia</taxon>
    </lineage>
</organism>
<dbReference type="Gene3D" id="3.40.190.10">
    <property type="entry name" value="Periplasmic binding protein-like II"/>
    <property type="match status" value="2"/>
</dbReference>
<proteinExistence type="inferred from homology"/>
<feature type="domain" description="HTH lysR-type" evidence="5">
    <location>
        <begin position="15"/>
        <end position="72"/>
    </location>
</feature>
<gene>
    <name evidence="6" type="ORF">CBA19CS42_30015</name>
</gene>
<keyword evidence="3" id="KW-0238">DNA-binding</keyword>
<dbReference type="InterPro" id="IPR036388">
    <property type="entry name" value="WH-like_DNA-bd_sf"/>
</dbReference>
<dbReference type="PANTHER" id="PTHR30537:SF74">
    <property type="entry name" value="HTH-TYPE TRANSCRIPTIONAL REGULATOR TRPI"/>
    <property type="match status" value="1"/>
</dbReference>
<dbReference type="GO" id="GO:0043565">
    <property type="term" value="F:sequence-specific DNA binding"/>
    <property type="evidence" value="ECO:0007669"/>
    <property type="project" value="TreeGrafter"/>
</dbReference>
<dbReference type="AlphaFoldDB" id="A0AA37IL70"/>
<dbReference type="InterPro" id="IPR005119">
    <property type="entry name" value="LysR_subst-bd"/>
</dbReference>
<evidence type="ECO:0000256" key="3">
    <source>
        <dbReference type="ARBA" id="ARBA00023125"/>
    </source>
</evidence>
<dbReference type="CDD" id="cd08432">
    <property type="entry name" value="PBP2_GcdR_TrpI_HvrB_AmpR_like"/>
    <property type="match status" value="1"/>
</dbReference>
<dbReference type="FunFam" id="3.40.190.10:FF:000017">
    <property type="entry name" value="Glycine cleavage system transcriptional activator"/>
    <property type="match status" value="1"/>
</dbReference>
<dbReference type="PANTHER" id="PTHR30537">
    <property type="entry name" value="HTH-TYPE TRANSCRIPTIONAL REGULATOR"/>
    <property type="match status" value="1"/>
</dbReference>
<dbReference type="EMBL" id="BPUS01000018">
    <property type="protein sequence ID" value="GJH28841.1"/>
    <property type="molecule type" value="Genomic_DNA"/>
</dbReference>
<dbReference type="InterPro" id="IPR058163">
    <property type="entry name" value="LysR-type_TF_proteobact-type"/>
</dbReference>
<evidence type="ECO:0000256" key="4">
    <source>
        <dbReference type="ARBA" id="ARBA00023163"/>
    </source>
</evidence>
<dbReference type="GO" id="GO:0006351">
    <property type="term" value="P:DNA-templated transcription"/>
    <property type="evidence" value="ECO:0007669"/>
    <property type="project" value="TreeGrafter"/>
</dbReference>
<dbReference type="Pfam" id="PF00126">
    <property type="entry name" value="HTH_1"/>
    <property type="match status" value="1"/>
</dbReference>
<reference evidence="6" key="1">
    <citation type="submission" date="2022-09" db="EMBL/GenBank/DDBJ databases">
        <title>Isolation and characterization of 3-chlorobenzoate degrading bacteria from soils in Shizuoka.</title>
        <authorList>
            <person name="Ifat A."/>
            <person name="Ogawa N."/>
            <person name="Kimbara K."/>
            <person name="Moriuchi R."/>
            <person name="Dohra H."/>
            <person name="Shintani M."/>
        </authorList>
    </citation>
    <scope>NUCLEOTIDE SEQUENCE</scope>
    <source>
        <strain evidence="6">19CS4-2</strain>
    </source>
</reference>
<dbReference type="PRINTS" id="PR00039">
    <property type="entry name" value="HTHLYSR"/>
</dbReference>
<dbReference type="Pfam" id="PF03466">
    <property type="entry name" value="LysR_substrate"/>
    <property type="match status" value="1"/>
</dbReference>
<protein>
    <submittedName>
        <fullName evidence="6">LysR family transcriptional regulator</fullName>
    </submittedName>
</protein>
<evidence type="ECO:0000256" key="1">
    <source>
        <dbReference type="ARBA" id="ARBA00009437"/>
    </source>
</evidence>